<evidence type="ECO:0000313" key="3">
    <source>
        <dbReference type="EMBL" id="EEF59285.1"/>
    </source>
</evidence>
<dbReference type="InterPro" id="IPR023795">
    <property type="entry name" value="Serpin_CS"/>
</dbReference>
<comment type="caution">
    <text evidence="3">The sequence shown here is derived from an EMBL/GenBank/DDBJ whole genome shotgun (WGS) entry which is preliminary data.</text>
</comment>
<sequence>MAYAGAHGETERQIAQVLHFNSDQSKLHSLFGELQKKLTSAEQQKGIDLHMANILWTQKGHPFLPSFLEHATNYETSIKQVDFATQSEAARQQINGWAGQQTRGTITNILAEGELDSLTSLVLVNVLYLNSHWEVPFDAKETKTAAFHLADGRTKDVQMMHQKNKHRYHFFEDDTVQLVELSYTNYKLSMLILLPKDVNGLAKLEAAVNTKSLSKWEHDAEYLEVELFLPRFKFESGLELAPELKKLGIMDAFTGVANFSGIDGTKMLRISTALHKSFVKVDEQGTEASFITRLAYTAQSMVEHVGPAILRADHPFIFLVRDCGTGSILFMGRVMDPGN</sequence>
<gene>
    <name evidence="3" type="ORF">Cflav_PD2136</name>
</gene>
<dbReference type="AlphaFoldDB" id="B9XLN7"/>
<comment type="similarity">
    <text evidence="1">Belongs to the serpin family.</text>
</comment>
<evidence type="ECO:0000313" key="4">
    <source>
        <dbReference type="Proteomes" id="UP000003688"/>
    </source>
</evidence>
<dbReference type="PANTHER" id="PTHR11461">
    <property type="entry name" value="SERINE PROTEASE INHIBITOR, SERPIN"/>
    <property type="match status" value="1"/>
</dbReference>
<dbReference type="GO" id="GO:0005615">
    <property type="term" value="C:extracellular space"/>
    <property type="evidence" value="ECO:0007669"/>
    <property type="project" value="InterPro"/>
</dbReference>
<dbReference type="GO" id="GO:0004867">
    <property type="term" value="F:serine-type endopeptidase inhibitor activity"/>
    <property type="evidence" value="ECO:0007669"/>
    <property type="project" value="InterPro"/>
</dbReference>
<dbReference type="InterPro" id="IPR000215">
    <property type="entry name" value="Serpin_fam"/>
</dbReference>
<dbReference type="Gene3D" id="3.30.497.10">
    <property type="entry name" value="Antithrombin, subunit I, domain 2"/>
    <property type="match status" value="1"/>
</dbReference>
<proteinExistence type="inferred from homology"/>
<dbReference type="SUPFAM" id="SSF56574">
    <property type="entry name" value="Serpins"/>
    <property type="match status" value="1"/>
</dbReference>
<dbReference type="InterPro" id="IPR042185">
    <property type="entry name" value="Serpin_sf_2"/>
</dbReference>
<evidence type="ECO:0000259" key="2">
    <source>
        <dbReference type="SMART" id="SM00093"/>
    </source>
</evidence>
<dbReference type="SMART" id="SM00093">
    <property type="entry name" value="SERPIN"/>
    <property type="match status" value="1"/>
</dbReference>
<dbReference type="CDD" id="cd19590">
    <property type="entry name" value="serpin_thermopin-like"/>
    <property type="match status" value="1"/>
</dbReference>
<keyword evidence="4" id="KW-1185">Reference proteome</keyword>
<evidence type="ECO:0000256" key="1">
    <source>
        <dbReference type="RuleBase" id="RU000411"/>
    </source>
</evidence>
<protein>
    <submittedName>
        <fullName evidence="3">Proteinase inhibitor I4 serpin</fullName>
    </submittedName>
</protein>
<dbReference type="InterPro" id="IPR036186">
    <property type="entry name" value="Serpin_sf"/>
</dbReference>
<organism evidence="3 4">
    <name type="scientific">Pedosphaera parvula (strain Ellin514)</name>
    <dbReference type="NCBI Taxonomy" id="320771"/>
    <lineage>
        <taxon>Bacteria</taxon>
        <taxon>Pseudomonadati</taxon>
        <taxon>Verrucomicrobiota</taxon>
        <taxon>Pedosphaerae</taxon>
        <taxon>Pedosphaerales</taxon>
        <taxon>Pedosphaeraceae</taxon>
        <taxon>Pedosphaera</taxon>
    </lineage>
</organism>
<dbReference type="STRING" id="320771.Cflav_PD2136"/>
<name>B9XLN7_PEDPL</name>
<dbReference type="InterPro" id="IPR023796">
    <property type="entry name" value="Serpin_dom"/>
</dbReference>
<dbReference type="Pfam" id="PF00079">
    <property type="entry name" value="Serpin"/>
    <property type="match status" value="1"/>
</dbReference>
<reference evidence="3 4" key="1">
    <citation type="journal article" date="2011" name="J. Bacteriol.">
        <title>Genome sequence of 'Pedosphaera parvula' Ellin514, an aerobic Verrucomicrobial isolate from pasture soil.</title>
        <authorList>
            <person name="Kant R."/>
            <person name="van Passel M.W."/>
            <person name="Sangwan P."/>
            <person name="Palva A."/>
            <person name="Lucas S."/>
            <person name="Copeland A."/>
            <person name="Lapidus A."/>
            <person name="Glavina Del Rio T."/>
            <person name="Dalin E."/>
            <person name="Tice H."/>
            <person name="Bruce D."/>
            <person name="Goodwin L."/>
            <person name="Pitluck S."/>
            <person name="Chertkov O."/>
            <person name="Larimer F.W."/>
            <person name="Land M.L."/>
            <person name="Hauser L."/>
            <person name="Brettin T.S."/>
            <person name="Detter J.C."/>
            <person name="Han S."/>
            <person name="de Vos W.M."/>
            <person name="Janssen P.H."/>
            <person name="Smidt H."/>
        </authorList>
    </citation>
    <scope>NUCLEOTIDE SEQUENCE [LARGE SCALE GENOMIC DNA]</scope>
    <source>
        <strain evidence="3 4">Ellin514</strain>
    </source>
</reference>
<dbReference type="PROSITE" id="PS00284">
    <property type="entry name" value="SERPIN"/>
    <property type="match status" value="1"/>
</dbReference>
<feature type="domain" description="Serpin" evidence="2">
    <location>
        <begin position="1"/>
        <end position="337"/>
    </location>
</feature>
<dbReference type="EMBL" id="ABOX02000030">
    <property type="protein sequence ID" value="EEF59285.1"/>
    <property type="molecule type" value="Genomic_DNA"/>
</dbReference>
<dbReference type="PANTHER" id="PTHR11461:SF211">
    <property type="entry name" value="GH10112P-RELATED"/>
    <property type="match status" value="1"/>
</dbReference>
<dbReference type="InterPro" id="IPR042178">
    <property type="entry name" value="Serpin_sf_1"/>
</dbReference>
<dbReference type="Proteomes" id="UP000003688">
    <property type="component" value="Unassembled WGS sequence"/>
</dbReference>
<dbReference type="Gene3D" id="2.30.39.10">
    <property type="entry name" value="Alpha-1-antitrypsin, domain 1"/>
    <property type="match status" value="1"/>
</dbReference>
<accession>B9XLN7</accession>